<dbReference type="Gene3D" id="1.20.5.170">
    <property type="match status" value="1"/>
</dbReference>
<comment type="similarity">
    <text evidence="1">Belongs to the ATG16 family.</text>
</comment>
<sequence length="198" mass="22686">MRRPRLNITPSPATRFIDIAATEHRPMSWQEVISQRLDDRDATEKKLDSIIGAFEEAADRASSKGIASSIESQGGDELSKLYTEYSRKEDELSAAKNDLMQTRQRLQTAEQEAKESKTKVEKLEESVKVLTRTCQNLKDDILALQIQLNVSEDNNSKLKKENEELVDRWMKRVAGEAEKLNDVNEFIENMNRMRKSPS</sequence>
<gene>
    <name evidence="4" type="ORF">GNLVRS02_ARAD1A06050g</name>
</gene>
<dbReference type="AlphaFoldDB" id="A0A060T281"/>
<evidence type="ECO:0000256" key="1">
    <source>
        <dbReference type="ARBA" id="ARBA00005331"/>
    </source>
</evidence>
<proteinExistence type="inferred from homology"/>
<dbReference type="InterPro" id="IPR013923">
    <property type="entry name" value="Autophagy-rel_prot_16_dom"/>
</dbReference>
<feature type="domain" description="Autophagy-related protein 16" evidence="3">
    <location>
        <begin position="86"/>
        <end position="181"/>
    </location>
</feature>
<name>A0A060T281_BLAAD</name>
<feature type="coiled-coil region" evidence="2">
    <location>
        <begin position="78"/>
        <end position="168"/>
    </location>
</feature>
<evidence type="ECO:0000259" key="3">
    <source>
        <dbReference type="Pfam" id="PF08614"/>
    </source>
</evidence>
<protein>
    <submittedName>
        <fullName evidence="4">ARAD1A06050p</fullName>
    </submittedName>
</protein>
<keyword evidence="2" id="KW-0175">Coiled coil</keyword>
<dbReference type="Pfam" id="PF08614">
    <property type="entry name" value="ATG16"/>
    <property type="match status" value="1"/>
</dbReference>
<reference evidence="4" key="1">
    <citation type="submission" date="2014-02" db="EMBL/GenBank/DDBJ databases">
        <authorList>
            <person name="Genoscope - CEA"/>
        </authorList>
    </citation>
    <scope>NUCLEOTIDE SEQUENCE</scope>
    <source>
        <strain evidence="4">LS3</strain>
    </source>
</reference>
<dbReference type="CDD" id="cd22887">
    <property type="entry name" value="Atg16_CCD"/>
    <property type="match status" value="1"/>
</dbReference>
<dbReference type="PhylomeDB" id="A0A060T281"/>
<reference evidence="4" key="2">
    <citation type="submission" date="2014-06" db="EMBL/GenBank/DDBJ databases">
        <title>The complete genome of Blastobotrys (Arxula) adeninivorans LS3 - a yeast of biotechnological interest.</title>
        <authorList>
            <person name="Kunze G."/>
            <person name="Gaillardin C."/>
            <person name="Czernicka M."/>
            <person name="Durrens P."/>
            <person name="Martin T."/>
            <person name="Boer E."/>
            <person name="Gabaldon T."/>
            <person name="Cruz J."/>
            <person name="Talla E."/>
            <person name="Marck C."/>
            <person name="Goffeau A."/>
            <person name="Barbe V."/>
            <person name="Baret P."/>
            <person name="Baronian K."/>
            <person name="Beier S."/>
            <person name="Bleykasten C."/>
            <person name="Bode R."/>
            <person name="Casaregola S."/>
            <person name="Despons L."/>
            <person name="Fairhead C."/>
            <person name="Giersberg M."/>
            <person name="Gierski P."/>
            <person name="Hahnel U."/>
            <person name="Hartmann A."/>
            <person name="Jankowska D."/>
            <person name="Jubin C."/>
            <person name="Jung P."/>
            <person name="Lafontaine I."/>
            <person name="Leh-Louis V."/>
            <person name="Lemaire M."/>
            <person name="Marcet-Houben M."/>
            <person name="Mascher M."/>
            <person name="Morel G."/>
            <person name="Richard G.-F."/>
            <person name="Riechen J."/>
            <person name="Sacerdot C."/>
            <person name="Sarkar A."/>
            <person name="Savel G."/>
            <person name="Schacherer J."/>
            <person name="Sherman D."/>
            <person name="Straub M.-L."/>
            <person name="Stein N."/>
            <person name="Thierry A."/>
            <person name="Trautwein-Schult A."/>
            <person name="Westhof E."/>
            <person name="Worch S."/>
            <person name="Dujon B."/>
            <person name="Souciet J.-L."/>
            <person name="Wincker P."/>
            <person name="Scholz U."/>
            <person name="Neuveglise N."/>
        </authorList>
    </citation>
    <scope>NUCLEOTIDE SEQUENCE</scope>
    <source>
        <strain evidence="4">LS3</strain>
    </source>
</reference>
<organism evidence="4">
    <name type="scientific">Blastobotrys adeninivorans</name>
    <name type="common">Yeast</name>
    <name type="synonym">Arxula adeninivorans</name>
    <dbReference type="NCBI Taxonomy" id="409370"/>
    <lineage>
        <taxon>Eukaryota</taxon>
        <taxon>Fungi</taxon>
        <taxon>Dikarya</taxon>
        <taxon>Ascomycota</taxon>
        <taxon>Saccharomycotina</taxon>
        <taxon>Dipodascomycetes</taxon>
        <taxon>Dipodascales</taxon>
        <taxon>Trichomonascaceae</taxon>
        <taxon>Blastobotrys</taxon>
    </lineage>
</organism>
<accession>A0A060T281</accession>
<dbReference type="EMBL" id="HG937691">
    <property type="protein sequence ID" value="CDP33286.1"/>
    <property type="molecule type" value="Genomic_DNA"/>
</dbReference>
<evidence type="ECO:0000313" key="4">
    <source>
        <dbReference type="EMBL" id="CDP33286.1"/>
    </source>
</evidence>
<evidence type="ECO:0000256" key="2">
    <source>
        <dbReference type="SAM" id="Coils"/>
    </source>
</evidence>